<dbReference type="EMBL" id="JAWQEG010002480">
    <property type="protein sequence ID" value="KAK3871696.1"/>
    <property type="molecule type" value="Genomic_DNA"/>
</dbReference>
<gene>
    <name evidence="2" type="ORF">Pcinc_023173</name>
</gene>
<reference evidence="2" key="1">
    <citation type="submission" date="2023-10" db="EMBL/GenBank/DDBJ databases">
        <title>Genome assemblies of two species of porcelain crab, Petrolisthes cinctipes and Petrolisthes manimaculis (Anomura: Porcellanidae).</title>
        <authorList>
            <person name="Angst P."/>
        </authorList>
    </citation>
    <scope>NUCLEOTIDE SEQUENCE</scope>
    <source>
        <strain evidence="2">PB745_01</strain>
        <tissue evidence="2">Gill</tissue>
    </source>
</reference>
<sequence>MCVVRPPAPVPSSSSPPPTRPTVPAASEEGREPALLQDRVITRSADLARIKIADGPLLGHLVSSSSQDSISPSRQPPARLLPHTSVTPLDLQLLVQETRV</sequence>
<accession>A0AAE1FDG0</accession>
<keyword evidence="3" id="KW-1185">Reference proteome</keyword>
<evidence type="ECO:0000313" key="3">
    <source>
        <dbReference type="Proteomes" id="UP001286313"/>
    </source>
</evidence>
<comment type="caution">
    <text evidence="2">The sequence shown here is derived from an EMBL/GenBank/DDBJ whole genome shotgun (WGS) entry which is preliminary data.</text>
</comment>
<dbReference type="AlphaFoldDB" id="A0AAE1FDG0"/>
<feature type="compositionally biased region" description="Low complexity" evidence="1">
    <location>
        <begin position="63"/>
        <end position="73"/>
    </location>
</feature>
<feature type="region of interest" description="Disordered" evidence="1">
    <location>
        <begin position="61"/>
        <end position="84"/>
    </location>
</feature>
<feature type="region of interest" description="Disordered" evidence="1">
    <location>
        <begin position="1"/>
        <end position="35"/>
    </location>
</feature>
<feature type="compositionally biased region" description="Pro residues" evidence="1">
    <location>
        <begin position="1"/>
        <end position="21"/>
    </location>
</feature>
<proteinExistence type="predicted"/>
<evidence type="ECO:0000313" key="2">
    <source>
        <dbReference type="EMBL" id="KAK3871696.1"/>
    </source>
</evidence>
<name>A0AAE1FDG0_PETCI</name>
<protein>
    <submittedName>
        <fullName evidence="2">Uncharacterized protein</fullName>
    </submittedName>
</protein>
<organism evidence="2 3">
    <name type="scientific">Petrolisthes cinctipes</name>
    <name type="common">Flat porcelain crab</name>
    <dbReference type="NCBI Taxonomy" id="88211"/>
    <lineage>
        <taxon>Eukaryota</taxon>
        <taxon>Metazoa</taxon>
        <taxon>Ecdysozoa</taxon>
        <taxon>Arthropoda</taxon>
        <taxon>Crustacea</taxon>
        <taxon>Multicrustacea</taxon>
        <taxon>Malacostraca</taxon>
        <taxon>Eumalacostraca</taxon>
        <taxon>Eucarida</taxon>
        <taxon>Decapoda</taxon>
        <taxon>Pleocyemata</taxon>
        <taxon>Anomura</taxon>
        <taxon>Galatheoidea</taxon>
        <taxon>Porcellanidae</taxon>
        <taxon>Petrolisthes</taxon>
    </lineage>
</organism>
<evidence type="ECO:0000256" key="1">
    <source>
        <dbReference type="SAM" id="MobiDB-lite"/>
    </source>
</evidence>
<dbReference type="Proteomes" id="UP001286313">
    <property type="component" value="Unassembled WGS sequence"/>
</dbReference>